<keyword evidence="5" id="KW-1185">Reference proteome</keyword>
<organism evidence="4 5">
    <name type="scientific">Duganella callida</name>
    <dbReference type="NCBI Taxonomy" id="2561932"/>
    <lineage>
        <taxon>Bacteria</taxon>
        <taxon>Pseudomonadati</taxon>
        <taxon>Pseudomonadota</taxon>
        <taxon>Betaproteobacteria</taxon>
        <taxon>Burkholderiales</taxon>
        <taxon>Oxalobacteraceae</taxon>
        <taxon>Telluria group</taxon>
        <taxon>Duganella</taxon>
    </lineage>
</organism>
<accession>A0A4Y9SRI2</accession>
<comment type="caution">
    <text evidence="4">The sequence shown here is derived from an EMBL/GenBank/DDBJ whole genome shotgun (WGS) entry which is preliminary data.</text>
</comment>
<dbReference type="InterPro" id="IPR011042">
    <property type="entry name" value="6-blade_b-propeller_TolB-like"/>
</dbReference>
<comment type="subcellular location">
    <subcellularLocation>
        <location evidence="1">Secreted</location>
    </subcellularLocation>
</comment>
<evidence type="ECO:0000256" key="2">
    <source>
        <dbReference type="ARBA" id="ARBA00022525"/>
    </source>
</evidence>
<feature type="signal peptide" evidence="3">
    <location>
        <begin position="1"/>
        <end position="23"/>
    </location>
</feature>
<dbReference type="Gene3D" id="2.120.10.30">
    <property type="entry name" value="TolB, C-terminal domain"/>
    <property type="match status" value="1"/>
</dbReference>
<evidence type="ECO:0000313" key="5">
    <source>
        <dbReference type="Proteomes" id="UP000297729"/>
    </source>
</evidence>
<keyword evidence="3" id="KW-0732">Signal</keyword>
<gene>
    <name evidence="4" type="ORF">E4L98_04420</name>
</gene>
<evidence type="ECO:0000256" key="3">
    <source>
        <dbReference type="SAM" id="SignalP"/>
    </source>
</evidence>
<dbReference type="Pfam" id="PF03022">
    <property type="entry name" value="MRJP"/>
    <property type="match status" value="1"/>
</dbReference>
<sequence length="363" mass="38924">MKRILIAELVIGVSLAMSVGARASEPLKVEAQSDSMIWNGVAVDGQRVFVAGPRWTGSKGPAVGLLDKAGKPQPYPDAGWNGWRKGDNNAVAFVNVNAIHLDGKGSLWAIDSGSPDFGGDPLPHGAKAVQIDLRTNRVKHVYEFGPGVELPGSYVDDIRFHGDHAYLTDAGKPGIIVLDLKTGQARRVLDGSPSTTAPKDRVIDVAGTVVRGGDGAPLRVNADPFEVSPDGKHLYFGPLSGPWSQIETRLLDDPAVDAATLERAVQPWADLPPVGGTAMDAKGNLYFTDLKTSSLKKRTPDGKVSTVIQDERLHWVDAPVIDARNRIWLPVPQMDRGALFNQGVSKVQWPVTLYSLQLEGGAK</sequence>
<dbReference type="EMBL" id="SPVG01000040">
    <property type="protein sequence ID" value="TFW29211.1"/>
    <property type="molecule type" value="Genomic_DNA"/>
</dbReference>
<dbReference type="RefSeq" id="WP_135200362.1">
    <property type="nucleotide sequence ID" value="NZ_SPVG01000040.1"/>
</dbReference>
<keyword evidence="2" id="KW-0964">Secreted</keyword>
<proteinExistence type="predicted"/>
<dbReference type="AlphaFoldDB" id="A0A4Y9SRI2"/>
<dbReference type="GO" id="GO:0005576">
    <property type="term" value="C:extracellular region"/>
    <property type="evidence" value="ECO:0007669"/>
    <property type="project" value="UniProtKB-SubCell"/>
</dbReference>
<evidence type="ECO:0008006" key="6">
    <source>
        <dbReference type="Google" id="ProtNLM"/>
    </source>
</evidence>
<evidence type="ECO:0000256" key="1">
    <source>
        <dbReference type="ARBA" id="ARBA00004613"/>
    </source>
</evidence>
<dbReference type="OrthoDB" id="9797664at2"/>
<dbReference type="PANTHER" id="PTHR10009">
    <property type="entry name" value="PROTEIN YELLOW-RELATED"/>
    <property type="match status" value="1"/>
</dbReference>
<dbReference type="PANTHER" id="PTHR10009:SF18">
    <property type="entry name" value="PROTEIN YELLOW-LIKE PROTEIN"/>
    <property type="match status" value="1"/>
</dbReference>
<feature type="chain" id="PRO_5021217899" description="Major royal jelly protein" evidence="3">
    <location>
        <begin position="24"/>
        <end position="363"/>
    </location>
</feature>
<reference evidence="4 5" key="1">
    <citation type="submission" date="2019-03" db="EMBL/GenBank/DDBJ databases">
        <title>Draft Genome Sequence of Duganella callidus sp. nov., a Novel Duganella Species Isolated from Cultivated Soil.</title>
        <authorList>
            <person name="Raths R."/>
            <person name="Peta V."/>
            <person name="Bucking H."/>
        </authorList>
    </citation>
    <scope>NUCLEOTIDE SEQUENCE [LARGE SCALE GENOMIC DNA]</scope>
    <source>
        <strain evidence="4 5">DN04</strain>
    </source>
</reference>
<name>A0A4Y9SRI2_9BURK</name>
<dbReference type="Proteomes" id="UP000297729">
    <property type="component" value="Unassembled WGS sequence"/>
</dbReference>
<dbReference type="SUPFAM" id="SSF63829">
    <property type="entry name" value="Calcium-dependent phosphotriesterase"/>
    <property type="match status" value="1"/>
</dbReference>
<evidence type="ECO:0000313" key="4">
    <source>
        <dbReference type="EMBL" id="TFW29211.1"/>
    </source>
</evidence>
<dbReference type="InterPro" id="IPR017996">
    <property type="entry name" value="MRJP/yellow-related"/>
</dbReference>
<protein>
    <recommendedName>
        <fullName evidence="6">Major royal jelly protein</fullName>
    </recommendedName>
</protein>